<proteinExistence type="predicted"/>
<dbReference type="AlphaFoldDB" id="M2LIW8"/>
<sequence>MHFITRETKYEEPTEPYWIWDAMTNNVHESGLQQPTKPAHPAAPGTSDTSQPTSPPADYQGYNPKIHGSYDPNAPYAQYHKQKRAEEEALSNPVSGIVPAASTGEYAAVGAFNRFSGRFQTDEQSTERHNDFNKSGRQMNSFFDVDAAANSHEGKSLKEERRQQRLTKKEVAELKQKRREKKEKKRMDFYKS</sequence>
<feature type="compositionally biased region" description="Basic and acidic residues" evidence="1">
    <location>
        <begin position="152"/>
        <end position="175"/>
    </location>
</feature>
<feature type="region of interest" description="Disordered" evidence="1">
    <location>
        <begin position="28"/>
        <end position="75"/>
    </location>
</feature>
<name>M2LIW8_BAUPA</name>
<evidence type="ECO:0000256" key="1">
    <source>
        <dbReference type="SAM" id="MobiDB-lite"/>
    </source>
</evidence>
<dbReference type="OMA" id="AYESTMA"/>
<feature type="region of interest" description="Disordered" evidence="1">
    <location>
        <begin position="117"/>
        <end position="192"/>
    </location>
</feature>
<dbReference type="eggNOG" id="ENOG502RXNF">
    <property type="taxonomic scope" value="Eukaryota"/>
</dbReference>
<dbReference type="KEGG" id="bcom:BAUCODRAFT_36623"/>
<dbReference type="Proteomes" id="UP000011761">
    <property type="component" value="Unassembled WGS sequence"/>
</dbReference>
<dbReference type="OrthoDB" id="2444812at2759"/>
<keyword evidence="3" id="KW-1185">Reference proteome</keyword>
<evidence type="ECO:0000313" key="3">
    <source>
        <dbReference type="Proteomes" id="UP000011761"/>
    </source>
</evidence>
<reference evidence="2 3" key="1">
    <citation type="journal article" date="2012" name="PLoS Pathog.">
        <title>Diverse lifestyles and strategies of plant pathogenesis encoded in the genomes of eighteen Dothideomycetes fungi.</title>
        <authorList>
            <person name="Ohm R.A."/>
            <person name="Feau N."/>
            <person name="Henrissat B."/>
            <person name="Schoch C.L."/>
            <person name="Horwitz B.A."/>
            <person name="Barry K.W."/>
            <person name="Condon B.J."/>
            <person name="Copeland A.C."/>
            <person name="Dhillon B."/>
            <person name="Glaser F."/>
            <person name="Hesse C.N."/>
            <person name="Kosti I."/>
            <person name="LaButti K."/>
            <person name="Lindquist E.A."/>
            <person name="Lucas S."/>
            <person name="Salamov A.A."/>
            <person name="Bradshaw R.E."/>
            <person name="Ciuffetti L."/>
            <person name="Hamelin R.C."/>
            <person name="Kema G.H.J."/>
            <person name="Lawrence C."/>
            <person name="Scott J.A."/>
            <person name="Spatafora J.W."/>
            <person name="Turgeon B.G."/>
            <person name="de Wit P.J.G.M."/>
            <person name="Zhong S."/>
            <person name="Goodwin S.B."/>
            <person name="Grigoriev I.V."/>
        </authorList>
    </citation>
    <scope>NUCLEOTIDE SEQUENCE [LARGE SCALE GENOMIC DNA]</scope>
    <source>
        <strain evidence="2 3">UAMH 10762</strain>
    </source>
</reference>
<accession>M2LIW8</accession>
<evidence type="ECO:0000313" key="2">
    <source>
        <dbReference type="EMBL" id="EMC94147.1"/>
    </source>
</evidence>
<gene>
    <name evidence="2" type="ORF">BAUCODRAFT_36623</name>
</gene>
<organism evidence="2 3">
    <name type="scientific">Baudoinia panamericana (strain UAMH 10762)</name>
    <name type="common">Angels' share fungus</name>
    <name type="synonym">Baudoinia compniacensis (strain UAMH 10762)</name>
    <dbReference type="NCBI Taxonomy" id="717646"/>
    <lineage>
        <taxon>Eukaryota</taxon>
        <taxon>Fungi</taxon>
        <taxon>Dikarya</taxon>
        <taxon>Ascomycota</taxon>
        <taxon>Pezizomycotina</taxon>
        <taxon>Dothideomycetes</taxon>
        <taxon>Dothideomycetidae</taxon>
        <taxon>Mycosphaerellales</taxon>
        <taxon>Teratosphaeriaceae</taxon>
        <taxon>Baudoinia</taxon>
    </lineage>
</organism>
<dbReference type="EMBL" id="KB445559">
    <property type="protein sequence ID" value="EMC94147.1"/>
    <property type="molecule type" value="Genomic_DNA"/>
</dbReference>
<feature type="compositionally biased region" description="Basic and acidic residues" evidence="1">
    <location>
        <begin position="125"/>
        <end position="134"/>
    </location>
</feature>
<dbReference type="HOGENOM" id="CLU_061843_2_0_1"/>
<protein>
    <submittedName>
        <fullName evidence="2">Uncharacterized protein</fullName>
    </submittedName>
</protein>
<dbReference type="RefSeq" id="XP_007678670.1">
    <property type="nucleotide sequence ID" value="XM_007680480.1"/>
</dbReference>
<dbReference type="GeneID" id="19113009"/>